<comment type="cofactor">
    <cofactor evidence="1 10">
        <name>heme</name>
        <dbReference type="ChEBI" id="CHEBI:30413"/>
    </cofactor>
</comment>
<evidence type="ECO:0008006" key="15">
    <source>
        <dbReference type="Google" id="ProtNLM"/>
    </source>
</evidence>
<dbReference type="GO" id="GO:0044550">
    <property type="term" value="P:secondary metabolite biosynthetic process"/>
    <property type="evidence" value="ECO:0007669"/>
    <property type="project" value="UniProtKB-ARBA"/>
</dbReference>
<reference evidence="13 14" key="1">
    <citation type="submission" date="2024-01" db="EMBL/GenBank/DDBJ databases">
        <title>Genome assemblies of Stephania.</title>
        <authorList>
            <person name="Yang L."/>
        </authorList>
    </citation>
    <scope>NUCLEOTIDE SEQUENCE [LARGE SCALE GENOMIC DNA]</scope>
    <source>
        <strain evidence="13">JXDWG</strain>
        <tissue evidence="13">Leaf</tissue>
    </source>
</reference>
<evidence type="ECO:0000256" key="6">
    <source>
        <dbReference type="ARBA" id="ARBA00023002"/>
    </source>
</evidence>
<evidence type="ECO:0000256" key="10">
    <source>
        <dbReference type="PIRSR" id="PIRSR602401-1"/>
    </source>
</evidence>
<dbReference type="PANTHER" id="PTHR47943">
    <property type="entry name" value="CYTOCHROME P450 93A3-LIKE"/>
    <property type="match status" value="1"/>
</dbReference>
<evidence type="ECO:0000256" key="3">
    <source>
        <dbReference type="ARBA" id="ARBA00010617"/>
    </source>
</evidence>
<evidence type="ECO:0000256" key="7">
    <source>
        <dbReference type="ARBA" id="ARBA00023004"/>
    </source>
</evidence>
<keyword evidence="8 11" id="KW-0503">Monooxygenase</keyword>
<keyword evidence="5 10" id="KW-0479">Metal-binding</keyword>
<dbReference type="InterPro" id="IPR036396">
    <property type="entry name" value="Cyt_P450_sf"/>
</dbReference>
<gene>
    <name evidence="13" type="ORF">Scep_022519</name>
</gene>
<dbReference type="SUPFAM" id="SSF48264">
    <property type="entry name" value="Cytochrome P450"/>
    <property type="match status" value="1"/>
</dbReference>
<dbReference type="GO" id="GO:0016020">
    <property type="term" value="C:membrane"/>
    <property type="evidence" value="ECO:0007669"/>
    <property type="project" value="UniProtKB-SubCell"/>
</dbReference>
<dbReference type="GO" id="GO:0016705">
    <property type="term" value="F:oxidoreductase activity, acting on paired donors, with incorporation or reduction of molecular oxygen"/>
    <property type="evidence" value="ECO:0007669"/>
    <property type="project" value="InterPro"/>
</dbReference>
<evidence type="ECO:0000313" key="14">
    <source>
        <dbReference type="Proteomes" id="UP001419268"/>
    </source>
</evidence>
<comment type="caution">
    <text evidence="13">The sequence shown here is derived from an EMBL/GenBank/DDBJ whole genome shotgun (WGS) entry which is preliminary data.</text>
</comment>
<evidence type="ECO:0000256" key="4">
    <source>
        <dbReference type="ARBA" id="ARBA00022617"/>
    </source>
</evidence>
<keyword evidence="6 11" id="KW-0560">Oxidoreductase</keyword>
<accession>A0AAP0I2B5</accession>
<comment type="similarity">
    <text evidence="3 11">Belongs to the cytochrome P450 family.</text>
</comment>
<feature type="signal peptide" evidence="12">
    <location>
        <begin position="1"/>
        <end position="19"/>
    </location>
</feature>
<dbReference type="FunFam" id="1.10.630.10:FF:000011">
    <property type="entry name" value="Cytochrome P450 83B1"/>
    <property type="match status" value="1"/>
</dbReference>
<dbReference type="Proteomes" id="UP001419268">
    <property type="component" value="Unassembled WGS sequence"/>
</dbReference>
<evidence type="ECO:0000256" key="1">
    <source>
        <dbReference type="ARBA" id="ARBA00001971"/>
    </source>
</evidence>
<dbReference type="CDD" id="cd11072">
    <property type="entry name" value="CYP71-like"/>
    <property type="match status" value="1"/>
</dbReference>
<dbReference type="Pfam" id="PF00067">
    <property type="entry name" value="p450"/>
    <property type="match status" value="1"/>
</dbReference>
<dbReference type="InterPro" id="IPR002401">
    <property type="entry name" value="Cyt_P450_E_grp-I"/>
</dbReference>
<feature type="chain" id="PRO_5042841458" description="Cytochrome P450" evidence="12">
    <location>
        <begin position="20"/>
        <end position="490"/>
    </location>
</feature>
<sequence>MSPWLPILITLTLVGLIKILLKKPSKLPPGPPSLPIIGNLHMLGSLPHRALHQLANVHGPIMHLKLGLVSTIVVSSADAAKLFLKTHDAAFCSRPKTQASEVMSYGRKAMAFSEYGPRWRSMRKLCTLELLTIAKVEMFGGMRREEVRRVVEEIRGGGGGEVVDLTWKVDKLVEDMTVKMIFGSGGVEFRRIVDEALKVAGAFNLNDFVPFLKVLDLQGLGRRMKRVSKELDALFNQVIDQHMRSAKENHGNHKDFIDIMISLMDSDCAHDVQLDLDTIKALLLDLLAAGLDSTATTVTWAFAELIKHPFAMKKAQEELKDAIGLDRMVEEKDLVNLEYLNMVIKETMRLHPVAPLLVPRESIEDVIVNDYHIPKKSRLIINAWAIGRDPKAWSGDPEEFDPSRFANSDIDLSGHYFELIPFGAGRRGCPGLQMGLRSVQLVLGQLLHCFDWELPDGVTPCDLDMGEKFGLAVARAEHLLMKPTYRLKST</sequence>
<proteinExistence type="inferred from homology"/>
<dbReference type="EMBL" id="JBBNAG010000009">
    <property type="protein sequence ID" value="KAK9105675.1"/>
    <property type="molecule type" value="Genomic_DNA"/>
</dbReference>
<keyword evidence="14" id="KW-1185">Reference proteome</keyword>
<keyword evidence="9" id="KW-0472">Membrane</keyword>
<dbReference type="PRINTS" id="PR00463">
    <property type="entry name" value="EP450I"/>
</dbReference>
<dbReference type="PROSITE" id="PS00086">
    <property type="entry name" value="CYTOCHROME_P450"/>
    <property type="match status" value="1"/>
</dbReference>
<name>A0AAP0I2B5_9MAGN</name>
<keyword evidence="12" id="KW-0732">Signal</keyword>
<evidence type="ECO:0000256" key="2">
    <source>
        <dbReference type="ARBA" id="ARBA00004370"/>
    </source>
</evidence>
<protein>
    <recommendedName>
        <fullName evidence="15">Cytochrome P450</fullName>
    </recommendedName>
</protein>
<evidence type="ECO:0000256" key="8">
    <source>
        <dbReference type="ARBA" id="ARBA00023033"/>
    </source>
</evidence>
<dbReference type="GO" id="GO:0020037">
    <property type="term" value="F:heme binding"/>
    <property type="evidence" value="ECO:0007669"/>
    <property type="project" value="InterPro"/>
</dbReference>
<evidence type="ECO:0000313" key="13">
    <source>
        <dbReference type="EMBL" id="KAK9105675.1"/>
    </source>
</evidence>
<evidence type="ECO:0000256" key="11">
    <source>
        <dbReference type="RuleBase" id="RU000461"/>
    </source>
</evidence>
<keyword evidence="7 10" id="KW-0408">Iron</keyword>
<dbReference type="GO" id="GO:0005506">
    <property type="term" value="F:iron ion binding"/>
    <property type="evidence" value="ECO:0007669"/>
    <property type="project" value="InterPro"/>
</dbReference>
<dbReference type="InterPro" id="IPR001128">
    <property type="entry name" value="Cyt_P450"/>
</dbReference>
<dbReference type="GO" id="GO:0004497">
    <property type="term" value="F:monooxygenase activity"/>
    <property type="evidence" value="ECO:0007669"/>
    <property type="project" value="UniProtKB-KW"/>
</dbReference>
<dbReference type="InterPro" id="IPR017972">
    <property type="entry name" value="Cyt_P450_CS"/>
</dbReference>
<comment type="subcellular location">
    <subcellularLocation>
        <location evidence="2">Membrane</location>
    </subcellularLocation>
</comment>
<evidence type="ECO:0000256" key="5">
    <source>
        <dbReference type="ARBA" id="ARBA00022723"/>
    </source>
</evidence>
<feature type="binding site" description="axial binding residue" evidence="10">
    <location>
        <position position="429"/>
    </location>
    <ligand>
        <name>heme</name>
        <dbReference type="ChEBI" id="CHEBI:30413"/>
    </ligand>
    <ligandPart>
        <name>Fe</name>
        <dbReference type="ChEBI" id="CHEBI:18248"/>
    </ligandPart>
</feature>
<dbReference type="PRINTS" id="PR00385">
    <property type="entry name" value="P450"/>
</dbReference>
<keyword evidence="4 10" id="KW-0349">Heme</keyword>
<dbReference type="PANTHER" id="PTHR47943:SF9">
    <property type="entry name" value="CYTOCHROME P450"/>
    <property type="match status" value="1"/>
</dbReference>
<organism evidence="13 14">
    <name type="scientific">Stephania cephalantha</name>
    <dbReference type="NCBI Taxonomy" id="152367"/>
    <lineage>
        <taxon>Eukaryota</taxon>
        <taxon>Viridiplantae</taxon>
        <taxon>Streptophyta</taxon>
        <taxon>Embryophyta</taxon>
        <taxon>Tracheophyta</taxon>
        <taxon>Spermatophyta</taxon>
        <taxon>Magnoliopsida</taxon>
        <taxon>Ranunculales</taxon>
        <taxon>Menispermaceae</taxon>
        <taxon>Menispermoideae</taxon>
        <taxon>Cissampelideae</taxon>
        <taxon>Stephania</taxon>
    </lineage>
</organism>
<dbReference type="AlphaFoldDB" id="A0AAP0I2B5"/>
<dbReference type="Gene3D" id="1.10.630.10">
    <property type="entry name" value="Cytochrome P450"/>
    <property type="match status" value="1"/>
</dbReference>
<evidence type="ECO:0000256" key="12">
    <source>
        <dbReference type="SAM" id="SignalP"/>
    </source>
</evidence>
<evidence type="ECO:0000256" key="9">
    <source>
        <dbReference type="ARBA" id="ARBA00023136"/>
    </source>
</evidence>